<dbReference type="InterPro" id="IPR036249">
    <property type="entry name" value="Thioredoxin-like_sf"/>
</dbReference>
<feature type="domain" description="Histidine kinase" evidence="10">
    <location>
        <begin position="193"/>
        <end position="418"/>
    </location>
</feature>
<comment type="domain">
    <text evidence="9">The N-terminus interacts with KaiC, while the C-terminal histidine kinase domain autophosphorylates and is probably responsible for self-oligomerization. The N-terminal domain stimulates the C-terminus to autophosphorylate.</text>
</comment>
<dbReference type="InterPro" id="IPR023527">
    <property type="entry name" value="Kinase_SasA"/>
</dbReference>
<evidence type="ECO:0000256" key="7">
    <source>
        <dbReference type="ARBA" id="ARBA00023012"/>
    </source>
</evidence>
<name>A0A3N6P5Y1_9CYAN</name>
<dbReference type="AlphaFoldDB" id="A0A3N6P5Y1"/>
<dbReference type="NCBIfam" id="NF006800">
    <property type="entry name" value="PRK09303.1"/>
    <property type="match status" value="1"/>
</dbReference>
<organism evidence="11 12">
    <name type="scientific">Okeania hirsuta</name>
    <dbReference type="NCBI Taxonomy" id="1458930"/>
    <lineage>
        <taxon>Bacteria</taxon>
        <taxon>Bacillati</taxon>
        <taxon>Cyanobacteriota</taxon>
        <taxon>Cyanophyceae</taxon>
        <taxon>Oscillatoriophycideae</taxon>
        <taxon>Oscillatoriales</taxon>
        <taxon>Microcoleaceae</taxon>
        <taxon>Okeania</taxon>
    </lineage>
</organism>
<dbReference type="SMART" id="SM00387">
    <property type="entry name" value="HATPase_c"/>
    <property type="match status" value="1"/>
</dbReference>
<dbReference type="InterPro" id="IPR005467">
    <property type="entry name" value="His_kinase_dom"/>
</dbReference>
<comment type="function">
    <text evidence="9">Member of the two-component regulatory system SasA/RpaA involved in genome-wide circadian gene expression. One of several clock output pathways. Participates in the Kai clock protein complex, the main circadian regulator in cyanobacteria, via its interaction with KaiC. KaiC enhances the autophosphorylation activity of SasA, which then transfers its phosphate group to RpaA to activate it. In addition to its output function, recruits fold-shifted KaiB (KaiB(fs)) to KaiC to cooperatively form the KaiB(6):KaiC(6) complex (independent of SasA kinase activity). Required for robustness of the circadian rhythm of gene expression and is involved in clock output, also required for adaptation to light/dark cycles.</text>
</comment>
<accession>A0A3N6P5Y1</accession>
<dbReference type="InterPro" id="IPR036097">
    <property type="entry name" value="HisK_dim/P_sf"/>
</dbReference>
<evidence type="ECO:0000256" key="4">
    <source>
        <dbReference type="ARBA" id="ARBA00022741"/>
    </source>
</evidence>
<dbReference type="Pfam" id="PF07689">
    <property type="entry name" value="KaiB"/>
    <property type="match status" value="1"/>
</dbReference>
<dbReference type="EC" id="2.7.13.3" evidence="9"/>
<evidence type="ECO:0000256" key="6">
    <source>
        <dbReference type="ARBA" id="ARBA00022840"/>
    </source>
</evidence>
<dbReference type="SMART" id="SM01248">
    <property type="entry name" value="KaiB"/>
    <property type="match status" value="1"/>
</dbReference>
<evidence type="ECO:0000256" key="8">
    <source>
        <dbReference type="ARBA" id="ARBA00023108"/>
    </source>
</evidence>
<dbReference type="SUPFAM" id="SSF52833">
    <property type="entry name" value="Thioredoxin-like"/>
    <property type="match status" value="1"/>
</dbReference>
<dbReference type="Pfam" id="PF00512">
    <property type="entry name" value="HisKA"/>
    <property type="match status" value="1"/>
</dbReference>
<keyword evidence="12" id="KW-1185">Reference proteome</keyword>
<keyword evidence="5 9" id="KW-0418">Kinase</keyword>
<dbReference type="InterPro" id="IPR011649">
    <property type="entry name" value="KaiB_domain"/>
</dbReference>
<dbReference type="CDD" id="cd00075">
    <property type="entry name" value="HATPase"/>
    <property type="match status" value="1"/>
</dbReference>
<feature type="modified residue" description="Phosphohistidine; by autocatalysis" evidence="9">
    <location>
        <position position="196"/>
    </location>
</feature>
<sequence length="418" mass="48558">MVNYSICKRDANSLSHLPRNFLQVSSEKSNNNNNSNEQGFLQILLFINKRPGSQEQIQAIRKSLNNLEKDYDYPFEFQVIDVQEQPYMAEHFKLIATPALLKIYPEPRQTLTGTDLIAKLEYWWPRWQRSIAEYWHTHNSQPQSKQVVNQKLSVNSIDCAAELMQMSDEIFRLKQEKEQLQAQLRFKDRIVAMLAHDLRNPLTAVSLALETLESTQKTVNSEFPRSSPTLMERLIKQARYQVRVIDRMITDILERPRGKSTQLQIQPEKLDLGALCREVIISFRDRLKSKDLQLKTDIPNDLPLVYADRERIRQVIVNLLDNAIKYTPKQGKIQVLILDRTTQKIQVTICDSGPGIPKENHGRIFEDSFRLKRDESQEGYGIGLALCQRIILSHYGKIWVESSPNNGSCFQFTLPVYR</sequence>
<dbReference type="SMART" id="SM00388">
    <property type="entry name" value="HisKA"/>
    <property type="match status" value="1"/>
</dbReference>
<dbReference type="Proteomes" id="UP000269154">
    <property type="component" value="Unassembled WGS sequence"/>
</dbReference>
<dbReference type="GO" id="GO:0005524">
    <property type="term" value="F:ATP binding"/>
    <property type="evidence" value="ECO:0007669"/>
    <property type="project" value="UniProtKB-KW"/>
</dbReference>
<dbReference type="PROSITE" id="PS50109">
    <property type="entry name" value="HIS_KIN"/>
    <property type="match status" value="1"/>
</dbReference>
<dbReference type="InterPro" id="IPR036890">
    <property type="entry name" value="HATPase_C_sf"/>
</dbReference>
<keyword evidence="3 9" id="KW-0808">Transferase</keyword>
<dbReference type="FunFam" id="3.30.565.10:FF:000006">
    <property type="entry name" value="Sensor histidine kinase WalK"/>
    <property type="match status" value="1"/>
</dbReference>
<evidence type="ECO:0000256" key="1">
    <source>
        <dbReference type="ARBA" id="ARBA00000085"/>
    </source>
</evidence>
<dbReference type="SUPFAM" id="SSF55874">
    <property type="entry name" value="ATPase domain of HSP90 chaperone/DNA topoisomerase II/histidine kinase"/>
    <property type="match status" value="1"/>
</dbReference>
<evidence type="ECO:0000259" key="10">
    <source>
        <dbReference type="PROSITE" id="PS50109"/>
    </source>
</evidence>
<keyword evidence="4 9" id="KW-0547">Nucleotide-binding</keyword>
<evidence type="ECO:0000256" key="3">
    <source>
        <dbReference type="ARBA" id="ARBA00022679"/>
    </source>
</evidence>
<dbReference type="SUPFAM" id="SSF47384">
    <property type="entry name" value="Homodimeric domain of signal transducing histidine kinase"/>
    <property type="match status" value="1"/>
</dbReference>
<dbReference type="OrthoDB" id="9773956at2"/>
<dbReference type="Gene3D" id="3.40.30.10">
    <property type="entry name" value="Glutaredoxin"/>
    <property type="match status" value="1"/>
</dbReference>
<evidence type="ECO:0000256" key="5">
    <source>
        <dbReference type="ARBA" id="ARBA00022777"/>
    </source>
</evidence>
<keyword evidence="6 9" id="KW-0067">ATP-binding</keyword>
<dbReference type="InterPro" id="IPR003661">
    <property type="entry name" value="HisK_dim/P_dom"/>
</dbReference>
<comment type="subunit">
    <text evidence="9">Homooligomerizes. Interacts with KaiC. Participates in the KaiABC clock complex, whose core is composed of a KaiC homohexamer, 6 KaiB and up to 6 KaiA dimers. SasA and KaiB(fs) compete to bind to KaiC.</text>
</comment>
<protein>
    <recommendedName>
        <fullName evidence="9">Adaptive-response sensory-kinase SasA</fullName>
        <ecNumber evidence="9">2.7.13.3</ecNumber>
    </recommendedName>
    <alternativeName>
        <fullName evidence="9">Sensor histidine kinase SasA</fullName>
    </alternativeName>
</protein>
<dbReference type="PRINTS" id="PR00344">
    <property type="entry name" value="BCTRLSENSOR"/>
</dbReference>
<evidence type="ECO:0000313" key="11">
    <source>
        <dbReference type="EMBL" id="RQH34492.1"/>
    </source>
</evidence>
<comment type="catalytic activity">
    <reaction evidence="1 9">
        <text>ATP + protein L-histidine = ADP + protein N-phospho-L-histidine.</text>
        <dbReference type="EC" id="2.7.13.3"/>
    </reaction>
</comment>
<evidence type="ECO:0000256" key="9">
    <source>
        <dbReference type="HAMAP-Rule" id="MF_01837"/>
    </source>
</evidence>
<reference evidence="11 12" key="1">
    <citation type="journal article" date="2018" name="ACS Chem. Biol.">
        <title>Ketoreductase domain dysfunction expands chemodiversity: malyngamide biosynthesis in the cyanobacterium Okeania hirsuta.</title>
        <authorList>
            <person name="Moss N.A."/>
            <person name="Leao T."/>
            <person name="Rankin M."/>
            <person name="McCullough T.M."/>
            <person name="Qu P."/>
            <person name="Korobeynikov A."/>
            <person name="Smith J.L."/>
            <person name="Gerwick L."/>
            <person name="Gerwick W.H."/>
        </authorList>
    </citation>
    <scope>NUCLEOTIDE SEQUENCE [LARGE SCALE GENOMIC DNA]</scope>
    <source>
        <strain evidence="11 12">PAB10Feb10-1</strain>
    </source>
</reference>
<dbReference type="GO" id="GO:0000155">
    <property type="term" value="F:phosphorelay sensor kinase activity"/>
    <property type="evidence" value="ECO:0007669"/>
    <property type="project" value="InterPro"/>
</dbReference>
<dbReference type="InterPro" id="IPR003594">
    <property type="entry name" value="HATPase_dom"/>
</dbReference>
<dbReference type="GO" id="GO:0007623">
    <property type="term" value="P:circadian rhythm"/>
    <property type="evidence" value="ECO:0007669"/>
    <property type="project" value="UniProtKB-UniRule"/>
</dbReference>
<dbReference type="CDD" id="cd00082">
    <property type="entry name" value="HisKA"/>
    <property type="match status" value="1"/>
</dbReference>
<comment type="caution">
    <text evidence="11">The sequence shown here is derived from an EMBL/GenBank/DDBJ whole genome shotgun (WGS) entry which is preliminary data.</text>
</comment>
<keyword evidence="2 9" id="KW-0597">Phosphoprotein</keyword>
<dbReference type="PANTHER" id="PTHR43547">
    <property type="entry name" value="TWO-COMPONENT HISTIDINE KINASE"/>
    <property type="match status" value="1"/>
</dbReference>
<dbReference type="CDD" id="cd02978">
    <property type="entry name" value="KaiB_like"/>
    <property type="match status" value="1"/>
</dbReference>
<dbReference type="InterPro" id="IPR004358">
    <property type="entry name" value="Sig_transdc_His_kin-like_C"/>
</dbReference>
<dbReference type="PANTHER" id="PTHR43547:SF2">
    <property type="entry name" value="HYBRID SIGNAL TRANSDUCTION HISTIDINE KINASE C"/>
    <property type="match status" value="1"/>
</dbReference>
<dbReference type="Gene3D" id="1.10.287.130">
    <property type="match status" value="1"/>
</dbReference>
<evidence type="ECO:0000313" key="12">
    <source>
        <dbReference type="Proteomes" id="UP000269154"/>
    </source>
</evidence>
<dbReference type="Gene3D" id="3.30.565.10">
    <property type="entry name" value="Histidine kinase-like ATPase, C-terminal domain"/>
    <property type="match status" value="1"/>
</dbReference>
<proteinExistence type="inferred from homology"/>
<evidence type="ECO:0000256" key="2">
    <source>
        <dbReference type="ARBA" id="ARBA00022553"/>
    </source>
</evidence>
<dbReference type="Pfam" id="PF02518">
    <property type="entry name" value="HATPase_c"/>
    <property type="match status" value="1"/>
</dbReference>
<dbReference type="RefSeq" id="WP_124155120.1">
    <property type="nucleotide sequence ID" value="NZ_CAWOLW010000040.1"/>
</dbReference>
<dbReference type="EMBL" id="RCBY01000134">
    <property type="protein sequence ID" value="RQH34492.1"/>
    <property type="molecule type" value="Genomic_DNA"/>
</dbReference>
<gene>
    <name evidence="9" type="primary">sasA</name>
    <name evidence="11" type="ORF">D5R40_20800</name>
</gene>
<keyword evidence="7 9" id="KW-0902">Two-component regulatory system</keyword>
<dbReference type="HAMAP" id="MF_01837">
    <property type="entry name" value="Kinase_SasA"/>
    <property type="match status" value="1"/>
</dbReference>
<keyword evidence="8 9" id="KW-0090">Biological rhythms</keyword>